<feature type="compositionally biased region" description="Basic residues" evidence="1">
    <location>
        <begin position="102"/>
        <end position="112"/>
    </location>
</feature>
<feature type="compositionally biased region" description="Basic and acidic residues" evidence="1">
    <location>
        <begin position="155"/>
        <end position="184"/>
    </location>
</feature>
<accession>A0A943DCA6</accession>
<feature type="region of interest" description="Disordered" evidence="1">
    <location>
        <begin position="29"/>
        <end position="184"/>
    </location>
</feature>
<feature type="compositionally biased region" description="Pro residues" evidence="1">
    <location>
        <begin position="37"/>
        <end position="61"/>
    </location>
</feature>
<protein>
    <submittedName>
        <fullName evidence="3">Zinc ribbon domain-containing protein</fullName>
    </submittedName>
</protein>
<name>A0A943DCA6_9FIRM</name>
<gene>
    <name evidence="3" type="ORF">KHY36_09785</name>
</gene>
<dbReference type="EMBL" id="JAGZGG010000023">
    <property type="protein sequence ID" value="MBS5332805.1"/>
    <property type="molecule type" value="Genomic_DNA"/>
</dbReference>
<sequence length="184" mass="19451">MATCTQCGAELKPGTKFCENCGAKVSVPQPAAQPAAVPQPPVQPTQAAPPPPQPVQTPPQPQASGGNPYAGGAPAAPQPQTNAANPYAGNAPGTPAQTGADRRRRTALRQKHTAGCSPCCHAAATRRHGRQPLRQCGPRRQAQAPPRTNDPQADDPDRHPGDIPAYDHRNNDQRLHPHRQAERQ</sequence>
<dbReference type="InterPro" id="IPR026870">
    <property type="entry name" value="Zinc_ribbon_dom"/>
</dbReference>
<evidence type="ECO:0000313" key="3">
    <source>
        <dbReference type="EMBL" id="MBS5332805.1"/>
    </source>
</evidence>
<evidence type="ECO:0000313" key="4">
    <source>
        <dbReference type="Proteomes" id="UP000759273"/>
    </source>
</evidence>
<dbReference type="Pfam" id="PF13240">
    <property type="entry name" value="Zn_Ribbon_1"/>
    <property type="match status" value="1"/>
</dbReference>
<evidence type="ECO:0000256" key="1">
    <source>
        <dbReference type="SAM" id="MobiDB-lite"/>
    </source>
</evidence>
<proteinExistence type="predicted"/>
<dbReference type="Proteomes" id="UP000759273">
    <property type="component" value="Unassembled WGS sequence"/>
</dbReference>
<evidence type="ECO:0000259" key="2">
    <source>
        <dbReference type="Pfam" id="PF13240"/>
    </source>
</evidence>
<reference evidence="3" key="1">
    <citation type="submission" date="2021-02" db="EMBL/GenBank/DDBJ databases">
        <title>Infant gut strain persistence is associated with maternal origin, phylogeny, and functional potential including surface adhesion and iron acquisition.</title>
        <authorList>
            <person name="Lou Y.C."/>
        </authorList>
    </citation>
    <scope>NUCLEOTIDE SEQUENCE</scope>
    <source>
        <strain evidence="3">L3_101_000M1_dasL3_101_000M1_concoct_87</strain>
    </source>
</reference>
<comment type="caution">
    <text evidence="3">The sequence shown here is derived from an EMBL/GenBank/DDBJ whole genome shotgun (WGS) entry which is preliminary data.</text>
</comment>
<feature type="compositionally biased region" description="Low complexity" evidence="1">
    <location>
        <begin position="62"/>
        <end position="96"/>
    </location>
</feature>
<dbReference type="AlphaFoldDB" id="A0A943DCA6"/>
<feature type="domain" description="Zinc-ribbon" evidence="2">
    <location>
        <begin position="4"/>
        <end position="25"/>
    </location>
</feature>
<organism evidence="3 4">
    <name type="scientific">Subdoligranulum variabile</name>
    <dbReference type="NCBI Taxonomy" id="214851"/>
    <lineage>
        <taxon>Bacteria</taxon>
        <taxon>Bacillati</taxon>
        <taxon>Bacillota</taxon>
        <taxon>Clostridia</taxon>
        <taxon>Eubacteriales</taxon>
        <taxon>Oscillospiraceae</taxon>
        <taxon>Subdoligranulum</taxon>
    </lineage>
</organism>